<feature type="transmembrane region" description="Helical" evidence="14">
    <location>
        <begin position="206"/>
        <end position="223"/>
    </location>
</feature>
<feature type="transmembrane region" description="Helical" evidence="14">
    <location>
        <begin position="825"/>
        <end position="841"/>
    </location>
</feature>
<keyword evidence="11 14" id="KW-0046">Antibiotic resistance</keyword>
<evidence type="ECO:0000256" key="2">
    <source>
        <dbReference type="ARBA" id="ARBA00008627"/>
    </source>
</evidence>
<dbReference type="SUPFAM" id="SSF55729">
    <property type="entry name" value="Acyl-CoA N-acyltransferases (Nat)"/>
    <property type="match status" value="1"/>
</dbReference>
<dbReference type="PANTHER" id="PTHR34697:SF2">
    <property type="entry name" value="PHOSPHATIDYLGLYCEROL LYSYLTRANSFERASE"/>
    <property type="match status" value="1"/>
</dbReference>
<gene>
    <name evidence="14 16" type="primary">mprF</name>
    <name evidence="16" type="ORF">HB811_11355</name>
</gene>
<evidence type="ECO:0000256" key="7">
    <source>
        <dbReference type="ARBA" id="ARBA00022692"/>
    </source>
</evidence>
<keyword evidence="10 14" id="KW-0472">Membrane</keyword>
<dbReference type="RefSeq" id="WP_185357966.1">
    <property type="nucleotide sequence ID" value="NZ_JAARON010000006.1"/>
</dbReference>
<evidence type="ECO:0000256" key="5">
    <source>
        <dbReference type="ARBA" id="ARBA00022475"/>
    </source>
</evidence>
<evidence type="ECO:0000256" key="10">
    <source>
        <dbReference type="ARBA" id="ARBA00023136"/>
    </source>
</evidence>
<feature type="transmembrane region" description="Helical" evidence="14">
    <location>
        <begin position="92"/>
        <end position="113"/>
    </location>
</feature>
<feature type="transmembrane region" description="Helical" evidence="14">
    <location>
        <begin position="134"/>
        <end position="159"/>
    </location>
</feature>
<evidence type="ECO:0000256" key="8">
    <source>
        <dbReference type="ARBA" id="ARBA00022989"/>
    </source>
</evidence>
<keyword evidence="5" id="KW-1003">Cell membrane</keyword>
<feature type="transmembrane region" description="Helical" evidence="14">
    <location>
        <begin position="283"/>
        <end position="304"/>
    </location>
</feature>
<name>A0A841Y0I9_9LIST</name>
<dbReference type="GO" id="GO:0046677">
    <property type="term" value="P:response to antibiotic"/>
    <property type="evidence" value="ECO:0007669"/>
    <property type="project" value="UniProtKB-KW"/>
</dbReference>
<evidence type="ECO:0000256" key="4">
    <source>
        <dbReference type="ARBA" id="ARBA00021546"/>
    </source>
</evidence>
<comment type="catalytic activity">
    <reaction evidence="13 14">
        <text>L-lysyl-tRNA(Lys) + a 1,2-diacyl-sn-glycero-3-phospho-(1'-sn-glycerol) = a 1,2-diacyl-sn-glycero-3-phospho-1'-(3'-O-L-lysyl)-sn-glycerol + tRNA(Lys)</text>
        <dbReference type="Rhea" id="RHEA:10668"/>
        <dbReference type="Rhea" id="RHEA-COMP:9696"/>
        <dbReference type="Rhea" id="RHEA-COMP:9697"/>
        <dbReference type="ChEBI" id="CHEBI:64716"/>
        <dbReference type="ChEBI" id="CHEBI:75792"/>
        <dbReference type="ChEBI" id="CHEBI:78442"/>
        <dbReference type="ChEBI" id="CHEBI:78529"/>
        <dbReference type="EC" id="2.3.2.3"/>
    </reaction>
</comment>
<dbReference type="InterPro" id="IPR016181">
    <property type="entry name" value="Acyl_CoA_acyltransferase"/>
</dbReference>
<comment type="function">
    <text evidence="14">Catalyzes the transfer of a lysyl group from L-lysyl-tRNA(Lys) to membrane-bound phosphatidylglycerol (PG), which produces lysylphosphatidylglycerol (LPG), a major component of the bacterial membrane with a positive net charge. LPG synthesis contributes to bacterial virulence as it is involved in the resistance mechanism against cationic antimicrobial peptides (CAMP) produces by the host's immune system (defensins, cathelicidins) and by the competing microorganisms.</text>
</comment>
<feature type="transmembrane region" description="Helical" evidence="14">
    <location>
        <begin position="229"/>
        <end position="248"/>
    </location>
</feature>
<evidence type="ECO:0000313" key="16">
    <source>
        <dbReference type="EMBL" id="MBC1317368.1"/>
    </source>
</evidence>
<feature type="transmembrane region" description="Helical" evidence="14">
    <location>
        <begin position="443"/>
        <end position="464"/>
    </location>
</feature>
<dbReference type="EMBL" id="JAAROV010000003">
    <property type="protein sequence ID" value="MBC1317368.1"/>
    <property type="molecule type" value="Genomic_DNA"/>
</dbReference>
<proteinExistence type="inferred from homology"/>
<feature type="transmembrane region" description="Helical" evidence="14">
    <location>
        <begin position="18"/>
        <end position="40"/>
    </location>
</feature>
<keyword evidence="9 14" id="KW-0443">Lipid metabolism</keyword>
<accession>A0A841Y0I9</accession>
<evidence type="ECO:0000256" key="1">
    <source>
        <dbReference type="ARBA" id="ARBA00004651"/>
    </source>
</evidence>
<organism evidence="16 17">
    <name type="scientific">Listeria booriae</name>
    <dbReference type="NCBI Taxonomy" id="1552123"/>
    <lineage>
        <taxon>Bacteria</taxon>
        <taxon>Bacillati</taxon>
        <taxon>Bacillota</taxon>
        <taxon>Bacilli</taxon>
        <taxon>Bacillales</taxon>
        <taxon>Listeriaceae</taxon>
        <taxon>Listeria</taxon>
    </lineage>
</organism>
<feature type="transmembrane region" description="Helical" evidence="14">
    <location>
        <begin position="165"/>
        <end position="185"/>
    </location>
</feature>
<evidence type="ECO:0000256" key="13">
    <source>
        <dbReference type="ARBA" id="ARBA00047540"/>
    </source>
</evidence>
<evidence type="ECO:0000256" key="6">
    <source>
        <dbReference type="ARBA" id="ARBA00022679"/>
    </source>
</evidence>
<feature type="transmembrane region" description="Helical" evidence="14">
    <location>
        <begin position="357"/>
        <end position="376"/>
    </location>
</feature>
<dbReference type="NCBIfam" id="NF033480">
    <property type="entry name" value="bifunc_MprF"/>
    <property type="match status" value="1"/>
</dbReference>
<comment type="similarity">
    <text evidence="2 14">Belongs to the LPG synthase family.</text>
</comment>
<dbReference type="InterPro" id="IPR051211">
    <property type="entry name" value="PG_lysyltransferase"/>
</dbReference>
<evidence type="ECO:0000256" key="12">
    <source>
        <dbReference type="ARBA" id="ARBA00031899"/>
    </source>
</evidence>
<keyword evidence="6 14" id="KW-0808">Transferase</keyword>
<evidence type="ECO:0000313" key="17">
    <source>
        <dbReference type="Proteomes" id="UP000543379"/>
    </source>
</evidence>
<feature type="transmembrane region" description="Helical" evidence="14">
    <location>
        <begin position="411"/>
        <end position="431"/>
    </location>
</feature>
<reference evidence="16 17" key="1">
    <citation type="submission" date="2020-03" db="EMBL/GenBank/DDBJ databases">
        <title>Soil Listeria distribution.</title>
        <authorList>
            <person name="Liao J."/>
            <person name="Wiedmann M."/>
        </authorList>
    </citation>
    <scope>NUCLEOTIDE SEQUENCE [LARGE SCALE GENOMIC DNA]</scope>
    <source>
        <strain evidence="16 17">FSL L7-1816</strain>
    </source>
</reference>
<dbReference type="Pfam" id="PF03706">
    <property type="entry name" value="LPG_synthase_TM"/>
    <property type="match status" value="1"/>
</dbReference>
<protein>
    <recommendedName>
        <fullName evidence="4 14">Phosphatidylglycerol lysyltransferase</fullName>
        <ecNumber evidence="3 14">2.3.2.3</ecNumber>
    </recommendedName>
    <alternativeName>
        <fullName evidence="12 14">Lysylphosphatidylglycerol synthase</fullName>
    </alternativeName>
</protein>
<dbReference type="Proteomes" id="UP000543379">
    <property type="component" value="Unassembled WGS sequence"/>
</dbReference>
<comment type="caution">
    <text evidence="16">The sequence shown here is derived from an EMBL/GenBank/DDBJ whole genome shotgun (WGS) entry which is preliminary data.</text>
</comment>
<dbReference type="Pfam" id="PF09924">
    <property type="entry name" value="LPG_synthase_C"/>
    <property type="match status" value="1"/>
</dbReference>
<sequence>MKTIQIWVKSKLKVIKRIFILSVIVAVIAELVSLGKVISFQQLQSIFQDIPYWKAIIMLIVGLLAVTPMLNYDNILTKLLEQRPKKRDLIKNSWMINTINNMVGFGGAISVGLRSEIFGKNGNQKKVMQSISKIFLFTMAGISIYSLIALCLVALDLVTPFVAHYWIWLVGGALYFPIVLITTYLKNEFTGNMTRKIKIELILTSFIDWTCVIGSFLLIGYLIGVQINFLEIIPIFIVAIIIGIISMIPGAAGSFDIVMILGITALGVDKEVVVAWILLYRLFYYMIPFIIGVLFSAKNASNILNTRYSNIPREISANFAHRIVVFLMYFSGVMMILSATIPVAFSDFKLLNILDPLSFHIILQFPSVLLGFLLIIMGRGFAARVTKSYWPTICLISLTLIYTLLRDFTWSIILFLIVLLLIILFSKAELYRKQLVYSWEKKTIDGIIFTSLSMLYVGIGVYNLPSFPHHRGYNAHLFFPSERIWISGFLAILVVSLCMFFFIRYLQRPRHQIGQNLDEQRAMSVLENYGGNMDSHLLFLKDKRMFVYTNSEGIDTVLFQFKAYNDKCTVMGDPSGKRADFPAAIEAFLEECDIWGYSPVFYEVSQEIVMLLHEYGYDFIKMGEEAHVELDMFSLVGKKNKGKRTIKNRFEKENYAFEVVSPPFDSHFVETLREISDEWLGSRKEKGFSLGFFTEDYIQRSPIGIVKEENGNIIAFANLIPTYNDPEGTIDLMRHKKDAPSGVMDYLFLSLFEYMKEDGKTYFNLGMAPLSNVGSSKKSFVQERIAFLVYNFGTRFYSFQGLRNYKNKYATSWKPRYTLYSRKNSIIYVILTLLIIDNMSVDREK</sequence>
<dbReference type="AlphaFoldDB" id="A0A841Y0I9"/>
<dbReference type="InterPro" id="IPR024320">
    <property type="entry name" value="LPG_synthase_C"/>
</dbReference>
<dbReference type="InterPro" id="IPR022791">
    <property type="entry name" value="L-PG_synthase/AglD"/>
</dbReference>
<feature type="transmembrane region" description="Helical" evidence="14">
    <location>
        <begin position="324"/>
        <end position="345"/>
    </location>
</feature>
<evidence type="ECO:0000256" key="14">
    <source>
        <dbReference type="RuleBase" id="RU363042"/>
    </source>
</evidence>
<evidence type="ECO:0000256" key="11">
    <source>
        <dbReference type="ARBA" id="ARBA00023251"/>
    </source>
</evidence>
<dbReference type="PANTHER" id="PTHR34697">
    <property type="entry name" value="PHOSPHATIDYLGLYCEROL LYSYLTRANSFERASE"/>
    <property type="match status" value="1"/>
</dbReference>
<dbReference type="GO" id="GO:0050071">
    <property type="term" value="F:phosphatidylglycerol lysyltransferase activity"/>
    <property type="evidence" value="ECO:0007669"/>
    <property type="project" value="UniProtKB-EC"/>
</dbReference>
<dbReference type="GO" id="GO:0005886">
    <property type="term" value="C:plasma membrane"/>
    <property type="evidence" value="ECO:0007669"/>
    <property type="project" value="UniProtKB-SubCell"/>
</dbReference>
<keyword evidence="8 14" id="KW-1133">Transmembrane helix</keyword>
<feature type="transmembrane region" description="Helical" evidence="14">
    <location>
        <begin position="52"/>
        <end position="72"/>
    </location>
</feature>
<comment type="subcellular location">
    <subcellularLocation>
        <location evidence="1 14">Cell membrane</location>
        <topology evidence="1 14">Multi-pass membrane protein</topology>
    </subcellularLocation>
</comment>
<dbReference type="GO" id="GO:0055091">
    <property type="term" value="P:phospholipid homeostasis"/>
    <property type="evidence" value="ECO:0007669"/>
    <property type="project" value="TreeGrafter"/>
</dbReference>
<dbReference type="EC" id="2.3.2.3" evidence="3 14"/>
<evidence type="ECO:0000256" key="9">
    <source>
        <dbReference type="ARBA" id="ARBA00023098"/>
    </source>
</evidence>
<feature type="transmembrane region" description="Helical" evidence="14">
    <location>
        <begin position="484"/>
        <end position="503"/>
    </location>
</feature>
<evidence type="ECO:0000256" key="3">
    <source>
        <dbReference type="ARBA" id="ARBA00012014"/>
    </source>
</evidence>
<dbReference type="GO" id="GO:0006629">
    <property type="term" value="P:lipid metabolic process"/>
    <property type="evidence" value="ECO:0007669"/>
    <property type="project" value="UniProtKB-KW"/>
</dbReference>
<comment type="caution">
    <text evidence="14">Lacks conserved residue(s) required for the propagation of feature annotation.</text>
</comment>
<feature type="transmembrane region" description="Helical" evidence="14">
    <location>
        <begin position="388"/>
        <end position="405"/>
    </location>
</feature>
<feature type="domain" description="Phosphatidylglycerol lysyltransferase C-terminal" evidence="15">
    <location>
        <begin position="526"/>
        <end position="820"/>
    </location>
</feature>
<evidence type="ECO:0000259" key="15">
    <source>
        <dbReference type="Pfam" id="PF09924"/>
    </source>
</evidence>
<keyword evidence="7 14" id="KW-0812">Transmembrane</keyword>